<comment type="caution">
    <text evidence="2">The sequence shown here is derived from an EMBL/GenBank/DDBJ whole genome shotgun (WGS) entry which is preliminary data.</text>
</comment>
<dbReference type="PANTHER" id="PTHR43245:SF13">
    <property type="entry name" value="UDP-D-APIOSE_UDP-D-XYLOSE SYNTHASE 2"/>
    <property type="match status" value="1"/>
</dbReference>
<dbReference type="InterPro" id="IPR001509">
    <property type="entry name" value="Epimerase_deHydtase"/>
</dbReference>
<gene>
    <name evidence="2" type="ORF">ACFSUL_00510</name>
</gene>
<keyword evidence="3" id="KW-1185">Reference proteome</keyword>
<dbReference type="SUPFAM" id="SSF51735">
    <property type="entry name" value="NAD(P)-binding Rossmann-fold domains"/>
    <property type="match status" value="1"/>
</dbReference>
<organism evidence="2 3">
    <name type="scientific">Bacillus seohaeanensis</name>
    <dbReference type="NCBI Taxonomy" id="284580"/>
    <lineage>
        <taxon>Bacteria</taxon>
        <taxon>Bacillati</taxon>
        <taxon>Bacillota</taxon>
        <taxon>Bacilli</taxon>
        <taxon>Bacillales</taxon>
        <taxon>Bacillaceae</taxon>
        <taxon>Bacillus</taxon>
    </lineage>
</organism>
<proteinExistence type="predicted"/>
<dbReference type="Proteomes" id="UP001597506">
    <property type="component" value="Unassembled WGS sequence"/>
</dbReference>
<evidence type="ECO:0000313" key="3">
    <source>
        <dbReference type="Proteomes" id="UP001597506"/>
    </source>
</evidence>
<dbReference type="InterPro" id="IPR036291">
    <property type="entry name" value="NAD(P)-bd_dom_sf"/>
</dbReference>
<accession>A0ABW5RMK9</accession>
<dbReference type="PANTHER" id="PTHR43245">
    <property type="entry name" value="BIFUNCTIONAL POLYMYXIN RESISTANCE PROTEIN ARNA"/>
    <property type="match status" value="1"/>
</dbReference>
<sequence length="336" mass="38388">MRILILGGTSFVGRHFTEESLKRGFDVTLFNRGKTNTELYPEVEKLIGDRDGNLESVKGKQWDIVIDTSGYVPRVVEQSIEALKGNIGHYVFISSISVYKDFREGRRAEGDPVGKLENEQIEEVTGETYGPLKALCEEVVTSELPDKNLIIRPGLIVGPYDTTDRFTYWVDRFSRGGEILVPGTGTREVQWVDVRDLVTWTLNMAEKKETGTYNVTGPSEHYTMGELIDTLDKWTSTHSTKIDWVGSDFLIEQGVQPFTELPLWVPINDEYPAGYILADILKATNKGLTFRRPVETIEDIWHWHNARDVQDLKAGLDHNKETSLLHEWKRRNEKKE</sequence>
<protein>
    <submittedName>
        <fullName evidence="2">NAD-dependent epimerase/dehydratase family protein</fullName>
    </submittedName>
</protein>
<evidence type="ECO:0000259" key="1">
    <source>
        <dbReference type="Pfam" id="PF01370"/>
    </source>
</evidence>
<reference evidence="3" key="1">
    <citation type="journal article" date="2019" name="Int. J. Syst. Evol. Microbiol.">
        <title>The Global Catalogue of Microorganisms (GCM) 10K type strain sequencing project: providing services to taxonomists for standard genome sequencing and annotation.</title>
        <authorList>
            <consortium name="The Broad Institute Genomics Platform"/>
            <consortium name="The Broad Institute Genome Sequencing Center for Infectious Disease"/>
            <person name="Wu L."/>
            <person name="Ma J."/>
        </authorList>
    </citation>
    <scope>NUCLEOTIDE SEQUENCE [LARGE SCALE GENOMIC DNA]</scope>
    <source>
        <strain evidence="3">KCTC 3913</strain>
    </source>
</reference>
<name>A0ABW5RMK9_9BACI</name>
<dbReference type="Pfam" id="PF01370">
    <property type="entry name" value="Epimerase"/>
    <property type="match status" value="1"/>
</dbReference>
<evidence type="ECO:0000313" key="2">
    <source>
        <dbReference type="EMBL" id="MFD2679224.1"/>
    </source>
</evidence>
<dbReference type="RefSeq" id="WP_377931680.1">
    <property type="nucleotide sequence ID" value="NZ_JBHUMF010000001.1"/>
</dbReference>
<dbReference type="Gene3D" id="3.40.50.720">
    <property type="entry name" value="NAD(P)-binding Rossmann-like Domain"/>
    <property type="match status" value="1"/>
</dbReference>
<dbReference type="EMBL" id="JBHUMF010000001">
    <property type="protein sequence ID" value="MFD2679224.1"/>
    <property type="molecule type" value="Genomic_DNA"/>
</dbReference>
<feature type="domain" description="NAD-dependent epimerase/dehydratase" evidence="1">
    <location>
        <begin position="3"/>
        <end position="215"/>
    </location>
</feature>
<dbReference type="InterPro" id="IPR050177">
    <property type="entry name" value="Lipid_A_modif_metabolic_enz"/>
</dbReference>